<evidence type="ECO:0000313" key="2">
    <source>
        <dbReference type="Proteomes" id="UP000265566"/>
    </source>
</evidence>
<evidence type="ECO:0000313" key="1">
    <source>
        <dbReference type="EMBL" id="RHN59755.1"/>
    </source>
</evidence>
<reference evidence="2" key="1">
    <citation type="journal article" date="2018" name="Nat. Plants">
        <title>Whole-genome landscape of Medicago truncatula symbiotic genes.</title>
        <authorList>
            <person name="Pecrix Y."/>
            <person name="Staton S.E."/>
            <person name="Sallet E."/>
            <person name="Lelandais-Briere C."/>
            <person name="Moreau S."/>
            <person name="Carrere S."/>
            <person name="Blein T."/>
            <person name="Jardinaud M.F."/>
            <person name="Latrasse D."/>
            <person name="Zouine M."/>
            <person name="Zahm M."/>
            <person name="Kreplak J."/>
            <person name="Mayjonade B."/>
            <person name="Satge C."/>
            <person name="Perez M."/>
            <person name="Cauet S."/>
            <person name="Marande W."/>
            <person name="Chantry-Darmon C."/>
            <person name="Lopez-Roques C."/>
            <person name="Bouchez O."/>
            <person name="Berard A."/>
            <person name="Debelle F."/>
            <person name="Munos S."/>
            <person name="Bendahmane A."/>
            <person name="Berges H."/>
            <person name="Niebel A."/>
            <person name="Buitink J."/>
            <person name="Frugier F."/>
            <person name="Benhamed M."/>
            <person name="Crespi M."/>
            <person name="Gouzy J."/>
            <person name="Gamas P."/>
        </authorList>
    </citation>
    <scope>NUCLEOTIDE SEQUENCE [LARGE SCALE GENOMIC DNA]</scope>
    <source>
        <strain evidence="2">cv. Jemalong A17</strain>
    </source>
</reference>
<accession>A0A396I7X5</accession>
<gene>
    <name evidence="1" type="ORF">MtrunA17_Chr4g0017261</name>
</gene>
<protein>
    <submittedName>
        <fullName evidence="1">Uncharacterized protein</fullName>
    </submittedName>
</protein>
<organism evidence="1 2">
    <name type="scientific">Medicago truncatula</name>
    <name type="common">Barrel medic</name>
    <name type="synonym">Medicago tribuloides</name>
    <dbReference type="NCBI Taxonomy" id="3880"/>
    <lineage>
        <taxon>Eukaryota</taxon>
        <taxon>Viridiplantae</taxon>
        <taxon>Streptophyta</taxon>
        <taxon>Embryophyta</taxon>
        <taxon>Tracheophyta</taxon>
        <taxon>Spermatophyta</taxon>
        <taxon>Magnoliopsida</taxon>
        <taxon>eudicotyledons</taxon>
        <taxon>Gunneridae</taxon>
        <taxon>Pentapetalae</taxon>
        <taxon>rosids</taxon>
        <taxon>fabids</taxon>
        <taxon>Fabales</taxon>
        <taxon>Fabaceae</taxon>
        <taxon>Papilionoideae</taxon>
        <taxon>50 kb inversion clade</taxon>
        <taxon>NPAAA clade</taxon>
        <taxon>Hologalegina</taxon>
        <taxon>IRL clade</taxon>
        <taxon>Trifolieae</taxon>
        <taxon>Medicago</taxon>
    </lineage>
</organism>
<proteinExistence type="predicted"/>
<dbReference type="EMBL" id="PSQE01000004">
    <property type="protein sequence ID" value="RHN59755.1"/>
    <property type="molecule type" value="Genomic_DNA"/>
</dbReference>
<dbReference type="Proteomes" id="UP000265566">
    <property type="component" value="Chromosome 4"/>
</dbReference>
<dbReference type="Gramene" id="rna21867">
    <property type="protein sequence ID" value="RHN59755.1"/>
    <property type="gene ID" value="gene21867"/>
</dbReference>
<dbReference type="AlphaFoldDB" id="A0A396I7X5"/>
<name>A0A396I7X5_MEDTR</name>
<comment type="caution">
    <text evidence="1">The sequence shown here is derived from an EMBL/GenBank/DDBJ whole genome shotgun (WGS) entry which is preliminary data.</text>
</comment>
<sequence length="65" mass="7437">MSQIGMSCIGISIGQLLSHTENLAQEITSFQFEEKLRALIIVSAYFNDEKNFKVCPYLLYINSKF</sequence>